<protein>
    <submittedName>
        <fullName evidence="2">Uncharacterized protein</fullName>
    </submittedName>
</protein>
<comment type="caution">
    <text evidence="2">The sequence shown here is derived from an EMBL/GenBank/DDBJ whole genome shotgun (WGS) entry which is preliminary data.</text>
</comment>
<dbReference type="Proteomes" id="UP000798488">
    <property type="component" value="Unassembled WGS sequence"/>
</dbReference>
<accession>A0A9D2WPA3</accession>
<reference evidence="2" key="1">
    <citation type="submission" date="2016-02" db="EMBL/GenBank/DDBJ databases">
        <title>Draft Genome Sequence of Sporotomaculum syntrophicum Strain FB, a Syntrophic Benzoate Degrader.</title>
        <authorList>
            <person name="Nobu M.K."/>
            <person name="Narihiro T."/>
            <person name="Qiu Y.-L."/>
            <person name="Ohashi A."/>
            <person name="Liu W.-T."/>
            <person name="Yuji S."/>
        </authorList>
    </citation>
    <scope>NUCLEOTIDE SEQUENCE</scope>
    <source>
        <strain evidence="2">FB</strain>
    </source>
</reference>
<dbReference type="AlphaFoldDB" id="A0A9D2WPA3"/>
<dbReference type="EMBL" id="LSRS01000003">
    <property type="protein sequence ID" value="KAF1084939.1"/>
    <property type="molecule type" value="Genomic_DNA"/>
</dbReference>
<feature type="compositionally biased region" description="Acidic residues" evidence="1">
    <location>
        <begin position="54"/>
        <end position="66"/>
    </location>
</feature>
<proteinExistence type="predicted"/>
<sequence length="66" mass="7441">MVNFYVSTTMLELRRFCPSETVDMVFKSVQPDLFALAAKRRPDITRPGGAANLEDGEDNEELVTFT</sequence>
<organism evidence="2 3">
    <name type="scientific">Sporotomaculum syntrophicum</name>
    <dbReference type="NCBI Taxonomy" id="182264"/>
    <lineage>
        <taxon>Bacteria</taxon>
        <taxon>Bacillati</taxon>
        <taxon>Bacillota</taxon>
        <taxon>Clostridia</taxon>
        <taxon>Eubacteriales</taxon>
        <taxon>Desulfallaceae</taxon>
        <taxon>Sporotomaculum</taxon>
    </lineage>
</organism>
<gene>
    <name evidence="2" type="ORF">SPSYN_01075</name>
</gene>
<name>A0A9D2WPA3_9FIRM</name>
<feature type="region of interest" description="Disordered" evidence="1">
    <location>
        <begin position="44"/>
        <end position="66"/>
    </location>
</feature>
<evidence type="ECO:0000313" key="3">
    <source>
        <dbReference type="Proteomes" id="UP000798488"/>
    </source>
</evidence>
<evidence type="ECO:0000313" key="2">
    <source>
        <dbReference type="EMBL" id="KAF1084939.1"/>
    </source>
</evidence>
<evidence type="ECO:0000256" key="1">
    <source>
        <dbReference type="SAM" id="MobiDB-lite"/>
    </source>
</evidence>
<dbReference type="RefSeq" id="WP_161821479.1">
    <property type="nucleotide sequence ID" value="NZ_LSRS01000003.1"/>
</dbReference>
<keyword evidence="3" id="KW-1185">Reference proteome</keyword>